<gene>
    <name evidence="1" type="ORF">LSALG_LOCUS24762</name>
</gene>
<organism evidence="1 2">
    <name type="scientific">Lactuca saligna</name>
    <name type="common">Willowleaf lettuce</name>
    <dbReference type="NCBI Taxonomy" id="75948"/>
    <lineage>
        <taxon>Eukaryota</taxon>
        <taxon>Viridiplantae</taxon>
        <taxon>Streptophyta</taxon>
        <taxon>Embryophyta</taxon>
        <taxon>Tracheophyta</taxon>
        <taxon>Spermatophyta</taxon>
        <taxon>Magnoliopsida</taxon>
        <taxon>eudicotyledons</taxon>
        <taxon>Gunneridae</taxon>
        <taxon>Pentapetalae</taxon>
        <taxon>asterids</taxon>
        <taxon>campanulids</taxon>
        <taxon>Asterales</taxon>
        <taxon>Asteraceae</taxon>
        <taxon>Cichorioideae</taxon>
        <taxon>Cichorieae</taxon>
        <taxon>Lactucinae</taxon>
        <taxon>Lactuca</taxon>
    </lineage>
</organism>
<evidence type="ECO:0000313" key="2">
    <source>
        <dbReference type="Proteomes" id="UP001177003"/>
    </source>
</evidence>
<accession>A0AA35Z3P1</accession>
<dbReference type="EMBL" id="OX465081">
    <property type="protein sequence ID" value="CAI9285285.1"/>
    <property type="molecule type" value="Genomic_DNA"/>
</dbReference>
<reference evidence="1" key="1">
    <citation type="submission" date="2023-04" db="EMBL/GenBank/DDBJ databases">
        <authorList>
            <person name="Vijverberg K."/>
            <person name="Xiong W."/>
            <person name="Schranz E."/>
        </authorList>
    </citation>
    <scope>NUCLEOTIDE SEQUENCE</scope>
</reference>
<dbReference type="AlphaFoldDB" id="A0AA35Z3P1"/>
<protein>
    <submittedName>
        <fullName evidence="1">Uncharacterized protein</fullName>
    </submittedName>
</protein>
<dbReference type="InterPro" id="IPR050232">
    <property type="entry name" value="FBL13/AtMIF1-like"/>
</dbReference>
<proteinExistence type="predicted"/>
<sequence length="195" mass="23290">MSTVGRWIHMAVTRNVKQLQLMFSPEEENEDVEMPNCLVTGSSLEVLRLNLRFRCLPVSNTMGFPALRVLHLTYVDFLGDCDLRFDGLEEWELHEGDVRRKMTPDVKRVEFFEFKGEKPKLDLDWHEVTFMEMRFDGPEEWELHEGDVRRKMTPDVKRVEFFEFKGENPKLDLDWHEVTFMEMVFSWGTKAKYFL</sequence>
<name>A0AA35Z3P1_LACSI</name>
<dbReference type="PANTHER" id="PTHR31900">
    <property type="entry name" value="F-BOX/RNI SUPERFAMILY PROTEIN-RELATED"/>
    <property type="match status" value="1"/>
</dbReference>
<dbReference type="PANTHER" id="PTHR31900:SF27">
    <property type="entry name" value="FBD DOMAIN-CONTAINING PROTEIN"/>
    <property type="match status" value="1"/>
</dbReference>
<dbReference type="Proteomes" id="UP001177003">
    <property type="component" value="Chromosome 5"/>
</dbReference>
<keyword evidence="2" id="KW-1185">Reference proteome</keyword>
<evidence type="ECO:0000313" key="1">
    <source>
        <dbReference type="EMBL" id="CAI9285285.1"/>
    </source>
</evidence>